<keyword evidence="4 10" id="KW-1133">Transmembrane helix</keyword>
<dbReference type="InterPro" id="IPR046342">
    <property type="entry name" value="CBS_dom_sf"/>
</dbReference>
<evidence type="ECO:0000256" key="2">
    <source>
        <dbReference type="ARBA" id="ARBA00022448"/>
    </source>
</evidence>
<dbReference type="AlphaFoldDB" id="A0A5P2G047"/>
<dbReference type="SUPFAM" id="SSF54631">
    <property type="entry name" value="CBS-domain pair"/>
    <property type="match status" value="1"/>
</dbReference>
<evidence type="ECO:0000256" key="6">
    <source>
        <dbReference type="ARBA" id="ARBA00023136"/>
    </source>
</evidence>
<dbReference type="Gene3D" id="3.10.580.10">
    <property type="entry name" value="CBS-domain"/>
    <property type="match status" value="1"/>
</dbReference>
<dbReference type="KEGG" id="arac:E0W69_010990"/>
<dbReference type="GO" id="GO:0005254">
    <property type="term" value="F:chloride channel activity"/>
    <property type="evidence" value="ECO:0007669"/>
    <property type="project" value="UniProtKB-KW"/>
</dbReference>
<dbReference type="PROSITE" id="PS51257">
    <property type="entry name" value="PROKAR_LIPOPROTEIN"/>
    <property type="match status" value="1"/>
</dbReference>
<dbReference type="Pfam" id="PF00654">
    <property type="entry name" value="Voltage_CLC"/>
    <property type="match status" value="1"/>
</dbReference>
<protein>
    <submittedName>
        <fullName evidence="11">Chloride channel protein</fullName>
    </submittedName>
</protein>
<dbReference type="GO" id="GO:0034707">
    <property type="term" value="C:chloride channel complex"/>
    <property type="evidence" value="ECO:0007669"/>
    <property type="project" value="UniProtKB-KW"/>
</dbReference>
<proteinExistence type="predicted"/>
<dbReference type="InterPro" id="IPR014743">
    <property type="entry name" value="Cl-channel_core"/>
</dbReference>
<dbReference type="InterPro" id="IPR001807">
    <property type="entry name" value="ClC"/>
</dbReference>
<keyword evidence="5" id="KW-0406">Ion transport</keyword>
<evidence type="ECO:0000313" key="11">
    <source>
        <dbReference type="EMBL" id="QES89164.1"/>
    </source>
</evidence>
<keyword evidence="8" id="KW-0868">Chloride</keyword>
<keyword evidence="6 10" id="KW-0472">Membrane</keyword>
<feature type="transmembrane region" description="Helical" evidence="10">
    <location>
        <begin position="357"/>
        <end position="376"/>
    </location>
</feature>
<evidence type="ECO:0000256" key="5">
    <source>
        <dbReference type="ARBA" id="ARBA00023065"/>
    </source>
</evidence>
<keyword evidence="9" id="KW-0407">Ion channel</keyword>
<keyword evidence="7" id="KW-0869">Chloride channel</keyword>
<name>A0A5P2G047_9BACT</name>
<evidence type="ECO:0000256" key="7">
    <source>
        <dbReference type="ARBA" id="ARBA00023173"/>
    </source>
</evidence>
<dbReference type="CDD" id="cd02205">
    <property type="entry name" value="CBS_pair_SF"/>
    <property type="match status" value="1"/>
</dbReference>
<dbReference type="SUPFAM" id="SSF81340">
    <property type="entry name" value="Clc chloride channel"/>
    <property type="match status" value="1"/>
</dbReference>
<evidence type="ECO:0000256" key="9">
    <source>
        <dbReference type="ARBA" id="ARBA00023303"/>
    </source>
</evidence>
<dbReference type="Proteomes" id="UP000292424">
    <property type="component" value="Chromosome"/>
</dbReference>
<evidence type="ECO:0000256" key="4">
    <source>
        <dbReference type="ARBA" id="ARBA00022989"/>
    </source>
</evidence>
<feature type="transmembrane region" description="Helical" evidence="10">
    <location>
        <begin position="277"/>
        <end position="295"/>
    </location>
</feature>
<feature type="transmembrane region" description="Helical" evidence="10">
    <location>
        <begin position="418"/>
        <end position="438"/>
    </location>
</feature>
<feature type="transmembrane region" description="Helical" evidence="10">
    <location>
        <begin position="388"/>
        <end position="412"/>
    </location>
</feature>
<organism evidence="11 12">
    <name type="scientific">Rhizosphaericola mali</name>
    <dbReference type="NCBI Taxonomy" id="2545455"/>
    <lineage>
        <taxon>Bacteria</taxon>
        <taxon>Pseudomonadati</taxon>
        <taxon>Bacteroidota</taxon>
        <taxon>Chitinophagia</taxon>
        <taxon>Chitinophagales</taxon>
        <taxon>Chitinophagaceae</taxon>
        <taxon>Rhizosphaericola</taxon>
    </lineage>
</organism>
<feature type="transmembrane region" description="Helical" evidence="10">
    <location>
        <begin position="327"/>
        <end position="351"/>
    </location>
</feature>
<dbReference type="PANTHER" id="PTHR43427">
    <property type="entry name" value="CHLORIDE CHANNEL PROTEIN CLC-E"/>
    <property type="match status" value="1"/>
</dbReference>
<feature type="transmembrane region" description="Helical" evidence="10">
    <location>
        <begin position="70"/>
        <end position="91"/>
    </location>
</feature>
<dbReference type="InterPro" id="IPR050368">
    <property type="entry name" value="ClC-type_chloride_channel"/>
</dbReference>
<keyword evidence="2" id="KW-0813">Transport</keyword>
<reference evidence="11 12" key="1">
    <citation type="submission" date="2019-09" db="EMBL/GenBank/DDBJ databases">
        <title>Complete genome sequence of Arachidicoccus sp. B3-10 isolated from apple orchard soil.</title>
        <authorList>
            <person name="Kim H.S."/>
            <person name="Han K.-I."/>
            <person name="Suh M.K."/>
            <person name="Lee K.C."/>
            <person name="Eom M.K."/>
            <person name="Kim J.-S."/>
            <person name="Kang S.W."/>
            <person name="Sin Y."/>
            <person name="Lee J.-S."/>
        </authorList>
    </citation>
    <scope>NUCLEOTIDE SEQUENCE [LARGE SCALE GENOMIC DNA]</scope>
    <source>
        <strain evidence="11 12">B3-10</strain>
    </source>
</reference>
<dbReference type="PRINTS" id="PR00762">
    <property type="entry name" value="CLCHANNEL"/>
</dbReference>
<sequence length="599" mass="66438">MFYKVFQKVMNKCRYIILLLKKKLSAPQFLLLSCVIVGLVVACATVALKIFVYHLEEFFFVDVKVSQRFWYPPLVCLVGIGLTNILIIKIFKKNFLKGNDTIVYAIAKQNANLPFSEMYSPLITSGITVSMGGSAGLESPIVAAGAAIGSNIGRVAYLSKKDKTLLIACGIAAGISTAFSAPVAGVLFAVEVLAIDISIASFIPLLIAGALGSIMSQVLLGENILLSFISMRPFDYSNLHFYILLGVICGMVSLYYARVFEWMEHQFAKVKSPYLKWLTGSILLGILIIFFPPLFGEGYQFIKGLANTHTLAESTRPFYLTYTDNKWILFATIVVIGLLKVFATGLTLLGGGNGGSFAPSLFIGGLMGYILGQFCILTGQVDVPMANFIVAGMAGMLSGMFFAPLTAIFLSAELTNGYSLFIPLMLVAAISFCVVRYFEPLSMEMKKLKIRTSLNPLDKDHFLLSKLELVSFINGNFPHFFETDIIQDILPKIEESDQYIFAVVDKDMKYKGVLFFNTIKHALFESAPENKQITVEHLMTKIQPLHYKHLLSDALERFEDGKSHTMYLPIIDTDNVWLGFVSKMDILSQYRKEVIGNSY</sequence>
<feature type="transmembrane region" description="Helical" evidence="10">
    <location>
        <begin position="239"/>
        <end position="257"/>
    </location>
</feature>
<dbReference type="CDD" id="cd00400">
    <property type="entry name" value="Voltage_gated_ClC"/>
    <property type="match status" value="1"/>
</dbReference>
<keyword evidence="3 10" id="KW-0812">Transmembrane</keyword>
<dbReference type="PANTHER" id="PTHR43427:SF6">
    <property type="entry name" value="CHLORIDE CHANNEL PROTEIN CLC-E"/>
    <property type="match status" value="1"/>
</dbReference>
<accession>A0A5P2G047</accession>
<comment type="subcellular location">
    <subcellularLocation>
        <location evidence="1">Membrane</location>
        <topology evidence="1">Multi-pass membrane protein</topology>
    </subcellularLocation>
</comment>
<keyword evidence="12" id="KW-1185">Reference proteome</keyword>
<gene>
    <name evidence="11" type="ORF">E0W69_010990</name>
</gene>
<evidence type="ECO:0000313" key="12">
    <source>
        <dbReference type="Proteomes" id="UP000292424"/>
    </source>
</evidence>
<feature type="transmembrane region" description="Helical" evidence="10">
    <location>
        <begin position="202"/>
        <end position="227"/>
    </location>
</feature>
<dbReference type="Gene3D" id="1.10.3080.10">
    <property type="entry name" value="Clc chloride channel"/>
    <property type="match status" value="1"/>
</dbReference>
<evidence type="ECO:0000256" key="3">
    <source>
        <dbReference type="ARBA" id="ARBA00022692"/>
    </source>
</evidence>
<evidence type="ECO:0000256" key="8">
    <source>
        <dbReference type="ARBA" id="ARBA00023214"/>
    </source>
</evidence>
<feature type="transmembrane region" description="Helical" evidence="10">
    <location>
        <begin position="164"/>
        <end position="190"/>
    </location>
</feature>
<evidence type="ECO:0000256" key="1">
    <source>
        <dbReference type="ARBA" id="ARBA00004141"/>
    </source>
</evidence>
<evidence type="ECO:0000256" key="10">
    <source>
        <dbReference type="SAM" id="Phobius"/>
    </source>
</evidence>
<feature type="transmembrane region" description="Helical" evidence="10">
    <location>
        <begin position="29"/>
        <end position="50"/>
    </location>
</feature>
<dbReference type="OrthoDB" id="9812438at2"/>
<dbReference type="EMBL" id="CP044016">
    <property type="protein sequence ID" value="QES89164.1"/>
    <property type="molecule type" value="Genomic_DNA"/>
</dbReference>